<keyword evidence="5" id="KW-1185">Reference proteome</keyword>
<comment type="similarity">
    <text evidence="1 3">Belongs to the short-chain dehydrogenases/reductases (SDR) family.</text>
</comment>
<dbReference type="PRINTS" id="PR00081">
    <property type="entry name" value="GDHRDH"/>
</dbReference>
<dbReference type="Proteomes" id="UP000596427">
    <property type="component" value="Chromosome"/>
</dbReference>
<dbReference type="Gene3D" id="3.40.50.720">
    <property type="entry name" value="NAD(P)-binding Rossmann-like Domain"/>
    <property type="match status" value="1"/>
</dbReference>
<proteinExistence type="inferred from homology"/>
<sequence length="260" mass="26607">MIGLGGKVAWVTGGGSGIGEATAGALARAGAHVVVSGRRQVELERVAQGIRAAGGSADAAPLDVADADAALRVADGIRAARGRIDILVASAGLNVPNRSFATLDTAAWDTIVGVNLSGVMYATAAVLPAMRAAGDGLVVIVSSWAGRHAVKLGGPAYNATKHALLALGQSLNMEECANGIRACVVMPGEVATDLLNQRAAPPPPEEVARLLRPEDVARMIRAVAEMPARVCVNEILISPTWNRNFIDPTPARPEPAAAIP</sequence>
<dbReference type="KEGG" id="xdi:EZH22_25800"/>
<dbReference type="SUPFAM" id="SSF51735">
    <property type="entry name" value="NAD(P)-binding Rossmann-fold domains"/>
    <property type="match status" value="1"/>
</dbReference>
<evidence type="ECO:0000256" key="3">
    <source>
        <dbReference type="RuleBase" id="RU000363"/>
    </source>
</evidence>
<dbReference type="RefSeq" id="WP_203193239.1">
    <property type="nucleotide sequence ID" value="NZ_CP063362.1"/>
</dbReference>
<dbReference type="PANTHER" id="PTHR44196">
    <property type="entry name" value="DEHYDROGENASE/REDUCTASE SDR FAMILY MEMBER 7B"/>
    <property type="match status" value="1"/>
</dbReference>
<dbReference type="InterPro" id="IPR036291">
    <property type="entry name" value="NAD(P)-bd_dom_sf"/>
</dbReference>
<dbReference type="AlphaFoldDB" id="A0A974PN81"/>
<dbReference type="InterPro" id="IPR002347">
    <property type="entry name" value="SDR_fam"/>
</dbReference>
<dbReference type="PRINTS" id="PR00080">
    <property type="entry name" value="SDRFAMILY"/>
</dbReference>
<evidence type="ECO:0000256" key="1">
    <source>
        <dbReference type="ARBA" id="ARBA00006484"/>
    </source>
</evidence>
<dbReference type="PANTHER" id="PTHR44196:SF1">
    <property type="entry name" value="DEHYDROGENASE_REDUCTASE SDR FAMILY MEMBER 7B"/>
    <property type="match status" value="1"/>
</dbReference>
<dbReference type="EMBL" id="CP063362">
    <property type="protein sequence ID" value="QRG06331.1"/>
    <property type="molecule type" value="Genomic_DNA"/>
</dbReference>
<keyword evidence="2" id="KW-0560">Oxidoreductase</keyword>
<protein>
    <submittedName>
        <fullName evidence="4">SDR family oxidoreductase</fullName>
    </submittedName>
</protein>
<gene>
    <name evidence="4" type="ORF">EZH22_25800</name>
</gene>
<evidence type="ECO:0000256" key="2">
    <source>
        <dbReference type="ARBA" id="ARBA00023002"/>
    </source>
</evidence>
<reference evidence="4 5" key="1">
    <citation type="submission" date="2020-10" db="EMBL/GenBank/DDBJ databases">
        <title>Degradation of 1,4-Dioxane by Xanthobacter sp. YN2, via a Novel Group-2 Soluble Di-Iron Monooxygenase.</title>
        <authorList>
            <person name="Ma F."/>
            <person name="Wang Y."/>
            <person name="Yang J."/>
            <person name="Guo H."/>
            <person name="Su D."/>
            <person name="Yu L."/>
        </authorList>
    </citation>
    <scope>NUCLEOTIDE SEQUENCE [LARGE SCALE GENOMIC DNA]</scope>
    <source>
        <strain evidence="4 5">YN2</strain>
    </source>
</reference>
<organism evidence="4 5">
    <name type="scientific">Xanthobacter dioxanivorans</name>
    <dbReference type="NCBI Taxonomy" id="2528964"/>
    <lineage>
        <taxon>Bacteria</taxon>
        <taxon>Pseudomonadati</taxon>
        <taxon>Pseudomonadota</taxon>
        <taxon>Alphaproteobacteria</taxon>
        <taxon>Hyphomicrobiales</taxon>
        <taxon>Xanthobacteraceae</taxon>
        <taxon>Xanthobacter</taxon>
    </lineage>
</organism>
<dbReference type="CDD" id="cd05233">
    <property type="entry name" value="SDR_c"/>
    <property type="match status" value="1"/>
</dbReference>
<dbReference type="GO" id="GO:0016020">
    <property type="term" value="C:membrane"/>
    <property type="evidence" value="ECO:0007669"/>
    <property type="project" value="TreeGrafter"/>
</dbReference>
<evidence type="ECO:0000313" key="4">
    <source>
        <dbReference type="EMBL" id="QRG06331.1"/>
    </source>
</evidence>
<evidence type="ECO:0000313" key="5">
    <source>
        <dbReference type="Proteomes" id="UP000596427"/>
    </source>
</evidence>
<dbReference type="GO" id="GO:0016491">
    <property type="term" value="F:oxidoreductase activity"/>
    <property type="evidence" value="ECO:0007669"/>
    <property type="project" value="UniProtKB-KW"/>
</dbReference>
<accession>A0A974PN81</accession>
<name>A0A974PN81_9HYPH</name>
<dbReference type="Pfam" id="PF00106">
    <property type="entry name" value="adh_short"/>
    <property type="match status" value="1"/>
</dbReference>